<dbReference type="NCBIfam" id="TIGR02402">
    <property type="entry name" value="trehalose_TreZ"/>
    <property type="match status" value="1"/>
</dbReference>
<evidence type="ECO:0000256" key="10">
    <source>
        <dbReference type="ARBA" id="ARBA00032057"/>
    </source>
</evidence>
<feature type="compositionally biased region" description="Basic and acidic residues" evidence="17">
    <location>
        <begin position="478"/>
        <end position="488"/>
    </location>
</feature>
<dbReference type="RefSeq" id="WP_093419919.1">
    <property type="nucleotide sequence ID" value="NZ_FOXA01000004.1"/>
</dbReference>
<evidence type="ECO:0000256" key="9">
    <source>
        <dbReference type="ARBA" id="ARBA00023295"/>
    </source>
</evidence>
<dbReference type="GO" id="GO:0033942">
    <property type="term" value="F:4-alpha-D-(1-&gt;4)-alpha-D-glucanotrehalose trehalohydrolase activity"/>
    <property type="evidence" value="ECO:0007669"/>
    <property type="project" value="UniProtKB-EC"/>
</dbReference>
<dbReference type="PANTHER" id="PTHR43651:SF11">
    <property type="entry name" value="MALTO-OLIGOSYLTREHALOSE TREHALOHYDROLASE"/>
    <property type="match status" value="1"/>
</dbReference>
<dbReference type="STRING" id="441119.SAMN04488047_104180"/>
<evidence type="ECO:0000256" key="17">
    <source>
        <dbReference type="SAM" id="MobiDB-lite"/>
    </source>
</evidence>
<evidence type="ECO:0000256" key="7">
    <source>
        <dbReference type="ARBA" id="ARBA00022801"/>
    </source>
</evidence>
<dbReference type="InterPro" id="IPR017853">
    <property type="entry name" value="GH"/>
</dbReference>
<dbReference type="EMBL" id="FOXA01000004">
    <property type="protein sequence ID" value="SFP27638.1"/>
    <property type="molecule type" value="Genomic_DNA"/>
</dbReference>
<dbReference type="InterPro" id="IPR022567">
    <property type="entry name" value="DUF3459"/>
</dbReference>
<protein>
    <recommendedName>
        <fullName evidence="5 13">Malto-oligosyltrehalose trehalohydrolase</fullName>
        <shortName evidence="14">MTHase</shortName>
        <ecNumber evidence="4 13">3.2.1.141</ecNumber>
    </recommendedName>
    <alternativeName>
        <fullName evidence="11 14">4-alpha-D-((1-&gt;4)-alpha-D-glucano)trehalose trehalohydrolase</fullName>
    </alternativeName>
    <alternativeName>
        <fullName evidence="10 14">Maltooligosyl trehalose trehalohydrolase</fullName>
    </alternativeName>
</protein>
<dbReference type="GO" id="GO:0005737">
    <property type="term" value="C:cytoplasm"/>
    <property type="evidence" value="ECO:0007669"/>
    <property type="project" value="UniProtKB-SubCell"/>
</dbReference>
<comment type="catalytic activity">
    <reaction evidence="12 14">
        <text>hydrolysis of (1-&gt;4)-alpha-D-glucosidic linkage in 4-alpha-D-[(1-&gt;4)-alpha-D-glucanosyl]n trehalose to yield trehalose and (1-&gt;4)-alpha-D-glucan.</text>
        <dbReference type="EC" id="3.2.1.141"/>
    </reaction>
</comment>
<evidence type="ECO:0000259" key="18">
    <source>
        <dbReference type="SMART" id="SM00642"/>
    </source>
</evidence>
<evidence type="ECO:0000256" key="5">
    <source>
        <dbReference type="ARBA" id="ARBA00015938"/>
    </source>
</evidence>
<gene>
    <name evidence="19" type="ORF">SAMN04488047_104180</name>
</gene>
<dbReference type="EC" id="3.2.1.141" evidence="4 13"/>
<evidence type="ECO:0000256" key="16">
    <source>
        <dbReference type="PIRSR" id="PIRSR006337-3"/>
    </source>
</evidence>
<dbReference type="UniPathway" id="UPA00299"/>
<dbReference type="InterPro" id="IPR014756">
    <property type="entry name" value="Ig_E-set"/>
</dbReference>
<feature type="site" description="Transition state stabilizer" evidence="16">
    <location>
        <position position="389"/>
    </location>
</feature>
<dbReference type="PIRSF" id="PIRSF006337">
    <property type="entry name" value="Trehalose_TreZ"/>
    <property type="match status" value="1"/>
</dbReference>
<comment type="similarity">
    <text evidence="3 14">Belongs to the glycosyl hydrolase 13 family.</text>
</comment>
<evidence type="ECO:0000256" key="13">
    <source>
        <dbReference type="NCBIfam" id="TIGR02402"/>
    </source>
</evidence>
<dbReference type="Gene3D" id="2.60.40.10">
    <property type="entry name" value="Immunoglobulins"/>
    <property type="match status" value="1"/>
</dbReference>
<organism evidence="19 20">
    <name type="scientific">Tranquillimonas alkanivorans</name>
    <dbReference type="NCBI Taxonomy" id="441119"/>
    <lineage>
        <taxon>Bacteria</taxon>
        <taxon>Pseudomonadati</taxon>
        <taxon>Pseudomonadota</taxon>
        <taxon>Alphaproteobacteria</taxon>
        <taxon>Rhodobacterales</taxon>
        <taxon>Roseobacteraceae</taxon>
        <taxon>Tranquillimonas</taxon>
    </lineage>
</organism>
<feature type="domain" description="Glycosyl hydrolase family 13 catalytic" evidence="18">
    <location>
        <begin position="117"/>
        <end position="504"/>
    </location>
</feature>
<evidence type="ECO:0000313" key="20">
    <source>
        <dbReference type="Proteomes" id="UP000199356"/>
    </source>
</evidence>
<evidence type="ECO:0000256" key="2">
    <source>
        <dbReference type="ARBA" id="ARBA00005199"/>
    </source>
</evidence>
<evidence type="ECO:0000256" key="1">
    <source>
        <dbReference type="ARBA" id="ARBA00004496"/>
    </source>
</evidence>
<dbReference type="InterPro" id="IPR012768">
    <property type="entry name" value="Trehalose_TreZ"/>
</dbReference>
<evidence type="ECO:0000256" key="6">
    <source>
        <dbReference type="ARBA" id="ARBA00022490"/>
    </source>
</evidence>
<dbReference type="CDD" id="cd11325">
    <property type="entry name" value="AmyAc_GTHase"/>
    <property type="match status" value="1"/>
</dbReference>
<dbReference type="Pfam" id="PF02922">
    <property type="entry name" value="CBM_48"/>
    <property type="match status" value="1"/>
</dbReference>
<name>A0A1I5P0J6_9RHOB</name>
<dbReference type="Pfam" id="PF00128">
    <property type="entry name" value="Alpha-amylase"/>
    <property type="match status" value="2"/>
</dbReference>
<dbReference type="Gene3D" id="3.20.20.80">
    <property type="entry name" value="Glycosidases"/>
    <property type="match status" value="1"/>
</dbReference>
<proteinExistence type="inferred from homology"/>
<dbReference type="PANTHER" id="PTHR43651">
    <property type="entry name" value="1,4-ALPHA-GLUCAN-BRANCHING ENZYME"/>
    <property type="match status" value="1"/>
</dbReference>
<evidence type="ECO:0000256" key="3">
    <source>
        <dbReference type="ARBA" id="ARBA00008061"/>
    </source>
</evidence>
<evidence type="ECO:0000313" key="19">
    <source>
        <dbReference type="EMBL" id="SFP27638.1"/>
    </source>
</evidence>
<dbReference type="InterPro" id="IPR004193">
    <property type="entry name" value="Glyco_hydro_13_N"/>
</dbReference>
<dbReference type="Proteomes" id="UP000199356">
    <property type="component" value="Unassembled WGS sequence"/>
</dbReference>
<dbReference type="InterPro" id="IPR013783">
    <property type="entry name" value="Ig-like_fold"/>
</dbReference>
<keyword evidence="9 14" id="KW-0326">Glycosidase</keyword>
<dbReference type="SMART" id="SM00642">
    <property type="entry name" value="Aamy"/>
    <property type="match status" value="1"/>
</dbReference>
<evidence type="ECO:0000256" key="15">
    <source>
        <dbReference type="PIRSR" id="PIRSR006337-1"/>
    </source>
</evidence>
<dbReference type="InterPro" id="IPR006047">
    <property type="entry name" value="GH13_cat_dom"/>
</dbReference>
<keyword evidence="6" id="KW-0963">Cytoplasm</keyword>
<feature type="region of interest" description="Disordered" evidence="17">
    <location>
        <begin position="471"/>
        <end position="490"/>
    </location>
</feature>
<evidence type="ECO:0000256" key="4">
    <source>
        <dbReference type="ARBA" id="ARBA00012268"/>
    </source>
</evidence>
<accession>A0A1I5P0J6</accession>
<evidence type="ECO:0000256" key="8">
    <source>
        <dbReference type="ARBA" id="ARBA00023277"/>
    </source>
</evidence>
<dbReference type="InterPro" id="IPR044901">
    <property type="entry name" value="Trehalose_TreZ_E-set_sf"/>
</dbReference>
<dbReference type="SUPFAM" id="SSF51445">
    <property type="entry name" value="(Trans)glycosidases"/>
    <property type="match status" value="1"/>
</dbReference>
<evidence type="ECO:0000256" key="11">
    <source>
        <dbReference type="ARBA" id="ARBA00033284"/>
    </source>
</evidence>
<dbReference type="GO" id="GO:0005992">
    <property type="term" value="P:trehalose biosynthetic process"/>
    <property type="evidence" value="ECO:0007669"/>
    <property type="project" value="UniProtKB-UniRule"/>
</dbReference>
<comment type="subcellular location">
    <subcellularLocation>
        <location evidence="1 15">Cytoplasm</location>
    </subcellularLocation>
</comment>
<reference evidence="19 20" key="1">
    <citation type="submission" date="2016-10" db="EMBL/GenBank/DDBJ databases">
        <authorList>
            <person name="de Groot N.N."/>
        </authorList>
    </citation>
    <scope>NUCLEOTIDE SEQUENCE [LARGE SCALE GENOMIC DNA]</scope>
    <source>
        <strain evidence="19 20">DSM 19547</strain>
    </source>
</reference>
<sequence length="579" mass="65228">MTEKGILHFERTWGAEPAGEGAWRFALWAPQAQEVAVEVEGRRHGMTRDHDGYHRATVPAEAGETYIYLVDEQRYPDPAARAQAGDVHAPSRLVDPRAHRWVRDWSGRAWEEAVIYEMHVGTFTPEGTFAAAAKRMHELADLGITAIELMPVAQFSGDRGWGYDGVLPYAPHPAYGMPEEMKQLVEAAQSCGLMVLLDVVYNHFGPDGAYLHAIAPDFFDEDRHTPWGAGIDYIRPQVRRFFIENALYWLHEYRLDGLRLDAVDQIRDPSDPELLVEIAQEVRRYDFDRPIHLTTEDNRNITRLHDPDADLYTGEWNDDYHHAVHCLLTGESESYYQNFAVDPMADLCKTLAEGYVEQGQTRDPMVSARGEPSGHLPWTVFVNCNQNHDQVGNRAQGDRLIMLAKEPKALRVTHALLLTSPFIPMLFMGEERGATNPFQFFVDFHGELAEGTRKGRESEFADFADFQGRVPDPNDPATFERSRPKDGPEAGEWLAMTKGLLEFRQARIVPLMKSGRAGDATCERTSDRSLTARWPFADGTLTIRANFGTRPEGAADVPHADYAWGNVARDDHAIAVSIT</sequence>
<dbReference type="OrthoDB" id="9800174at2"/>
<dbReference type="SUPFAM" id="SSF81296">
    <property type="entry name" value="E set domains"/>
    <property type="match status" value="1"/>
</dbReference>
<evidence type="ECO:0000256" key="12">
    <source>
        <dbReference type="ARBA" id="ARBA00034013"/>
    </source>
</evidence>
<dbReference type="CDD" id="cd02853">
    <property type="entry name" value="E_set_MTHase_like_N"/>
    <property type="match status" value="1"/>
</dbReference>
<feature type="active site" description="Nucleophile" evidence="15">
    <location>
        <position position="261"/>
    </location>
</feature>
<keyword evidence="7 14" id="KW-0378">Hydrolase</keyword>
<feature type="active site" description="Proton donor" evidence="15">
    <location>
        <position position="296"/>
    </location>
</feature>
<evidence type="ECO:0000256" key="14">
    <source>
        <dbReference type="PIRNR" id="PIRNR006337"/>
    </source>
</evidence>
<dbReference type="Pfam" id="PF11941">
    <property type="entry name" value="DUF3459"/>
    <property type="match status" value="1"/>
</dbReference>
<comment type="pathway">
    <text evidence="2 14">Glycan biosynthesis; trehalose biosynthesis.</text>
</comment>
<keyword evidence="8" id="KW-0119">Carbohydrate metabolism</keyword>
<dbReference type="Gene3D" id="1.10.10.760">
    <property type="entry name" value="E-set domains of sugar-utilizing enzymes"/>
    <property type="match status" value="1"/>
</dbReference>
<dbReference type="AlphaFoldDB" id="A0A1I5P0J6"/>
<keyword evidence="20" id="KW-1185">Reference proteome</keyword>